<evidence type="ECO:0000259" key="8">
    <source>
        <dbReference type="Pfam" id="PF01494"/>
    </source>
</evidence>
<comment type="caution">
    <text evidence="9">The sequence shown here is derived from an EMBL/GenBank/DDBJ whole genome shotgun (WGS) entry which is preliminary data.</text>
</comment>
<dbReference type="InterPro" id="IPR051205">
    <property type="entry name" value="UbiH/COQ6_monooxygenase"/>
</dbReference>
<evidence type="ECO:0000313" key="10">
    <source>
        <dbReference type="Proteomes" id="UP000626370"/>
    </source>
</evidence>
<dbReference type="RefSeq" id="WP_189377401.1">
    <property type="nucleotide sequence ID" value="NZ_BNAH01000004.1"/>
</dbReference>
<gene>
    <name evidence="9" type="primary">ubiF</name>
    <name evidence="9" type="ORF">GCM10011501_12520</name>
</gene>
<comment type="pathway">
    <text evidence="2">Cofactor biosynthesis; ubiquinone biosynthesis.</text>
</comment>
<evidence type="ECO:0000256" key="7">
    <source>
        <dbReference type="ARBA" id="ARBA00023033"/>
    </source>
</evidence>
<organism evidence="9 10">
    <name type="scientific">Thalassotalea profundi</name>
    <dbReference type="NCBI Taxonomy" id="2036687"/>
    <lineage>
        <taxon>Bacteria</taxon>
        <taxon>Pseudomonadati</taxon>
        <taxon>Pseudomonadota</taxon>
        <taxon>Gammaproteobacteria</taxon>
        <taxon>Alteromonadales</taxon>
        <taxon>Colwelliaceae</taxon>
        <taxon>Thalassotalea</taxon>
    </lineage>
</organism>
<keyword evidence="4" id="KW-0285">Flavoprotein</keyword>
<dbReference type="Proteomes" id="UP000626370">
    <property type="component" value="Unassembled WGS sequence"/>
</dbReference>
<accession>A0ABQ3IIT6</accession>
<dbReference type="PRINTS" id="PR00420">
    <property type="entry name" value="RNGMNOXGNASE"/>
</dbReference>
<comment type="similarity">
    <text evidence="3">Belongs to the UbiH/COQ6 family.</text>
</comment>
<keyword evidence="7" id="KW-0503">Monooxygenase</keyword>
<evidence type="ECO:0000256" key="4">
    <source>
        <dbReference type="ARBA" id="ARBA00022630"/>
    </source>
</evidence>
<keyword evidence="10" id="KW-1185">Reference proteome</keyword>
<dbReference type="Gene3D" id="3.50.50.60">
    <property type="entry name" value="FAD/NAD(P)-binding domain"/>
    <property type="match status" value="2"/>
</dbReference>
<keyword evidence="5" id="KW-0274">FAD</keyword>
<dbReference type="PANTHER" id="PTHR43876:SF10">
    <property type="entry name" value="3-DEMETHOXYUBIQUINOL 3-HYDROXYLASE"/>
    <property type="match status" value="1"/>
</dbReference>
<proteinExistence type="inferred from homology"/>
<name>A0ABQ3IIT6_9GAMM</name>
<reference evidence="10" key="1">
    <citation type="journal article" date="2019" name="Int. J. Syst. Evol. Microbiol.">
        <title>The Global Catalogue of Microorganisms (GCM) 10K type strain sequencing project: providing services to taxonomists for standard genome sequencing and annotation.</title>
        <authorList>
            <consortium name="The Broad Institute Genomics Platform"/>
            <consortium name="The Broad Institute Genome Sequencing Center for Infectious Disease"/>
            <person name="Wu L."/>
            <person name="Ma J."/>
        </authorList>
    </citation>
    <scope>NUCLEOTIDE SEQUENCE [LARGE SCALE GENOMIC DNA]</scope>
    <source>
        <strain evidence="10">CGMCC 1.15922</strain>
    </source>
</reference>
<evidence type="ECO:0000256" key="6">
    <source>
        <dbReference type="ARBA" id="ARBA00023002"/>
    </source>
</evidence>
<dbReference type="InterPro" id="IPR036188">
    <property type="entry name" value="FAD/NAD-bd_sf"/>
</dbReference>
<dbReference type="InterPro" id="IPR010971">
    <property type="entry name" value="UbiH/COQ6"/>
</dbReference>
<feature type="domain" description="FAD-binding" evidence="8">
    <location>
        <begin position="5"/>
        <end position="338"/>
    </location>
</feature>
<evidence type="ECO:0000256" key="1">
    <source>
        <dbReference type="ARBA" id="ARBA00001974"/>
    </source>
</evidence>
<dbReference type="NCBIfam" id="TIGR01988">
    <property type="entry name" value="Ubi-OHases"/>
    <property type="match status" value="1"/>
</dbReference>
<dbReference type="Pfam" id="PF01494">
    <property type="entry name" value="FAD_binding_3"/>
    <property type="match status" value="1"/>
</dbReference>
<dbReference type="SUPFAM" id="SSF51905">
    <property type="entry name" value="FAD/NAD(P)-binding domain"/>
    <property type="match status" value="1"/>
</dbReference>
<dbReference type="EMBL" id="BNAH01000004">
    <property type="protein sequence ID" value="GHE85084.1"/>
    <property type="molecule type" value="Genomic_DNA"/>
</dbReference>
<evidence type="ECO:0000313" key="9">
    <source>
        <dbReference type="EMBL" id="GHE85084.1"/>
    </source>
</evidence>
<evidence type="ECO:0000256" key="3">
    <source>
        <dbReference type="ARBA" id="ARBA00005349"/>
    </source>
</evidence>
<dbReference type="PANTHER" id="PTHR43876">
    <property type="entry name" value="UBIQUINONE BIOSYNTHESIS MONOOXYGENASE COQ6, MITOCHONDRIAL"/>
    <property type="match status" value="1"/>
</dbReference>
<keyword evidence="6" id="KW-0560">Oxidoreductase</keyword>
<protein>
    <submittedName>
        <fullName evidence="9">2-octaprenyl-3-methyl-6-methoxy-1,4-benzoquinol hydroxylase</fullName>
    </submittedName>
</protein>
<dbReference type="InterPro" id="IPR002938">
    <property type="entry name" value="FAD-bd"/>
</dbReference>
<comment type="cofactor">
    <cofactor evidence="1">
        <name>FAD</name>
        <dbReference type="ChEBI" id="CHEBI:57692"/>
    </cofactor>
</comment>
<evidence type="ECO:0000256" key="2">
    <source>
        <dbReference type="ARBA" id="ARBA00004749"/>
    </source>
</evidence>
<sequence>MKTFDCIIIGGGMVGASSALSLAQLGLKIAVIEKVEPFAFSIEQAFDLRVSAISLSSQYLLESIGAWPLIKGMRSCPYQRLGVWEQEKSYIEFNAENISQSYLGHIVENRIIQLALWEKIKTNENIELFCPEAVNKFDQNESEVLVNLESQVIKGKILIAADGANSVIRQQTGIGITGWDYGQAAMLINVETEYPQQNITWQQFRTTGPVAMLPLAGNNASLVWYNNKSEVNRLSSLSNSQLCLEVNQQFPEKLGHIKQVIAKGAFPLTRRHANHYQQGQVILIGDAAHTINPLAGQGVNLGFKDVLALKNVIAEAIGNGEMWHSELVLSRYEQLRRPDNLLMMTTMDAFYGVFSHSSNFVKSFRNAGLSFINKSSRIKNKALAYACGI</sequence>
<evidence type="ECO:0000256" key="5">
    <source>
        <dbReference type="ARBA" id="ARBA00022827"/>
    </source>
</evidence>